<dbReference type="GO" id="GO:0006631">
    <property type="term" value="P:fatty acid metabolic process"/>
    <property type="evidence" value="ECO:0007669"/>
    <property type="project" value="TreeGrafter"/>
</dbReference>
<feature type="domain" description="AMP-binding enzyme C-terminal" evidence="5">
    <location>
        <begin position="432"/>
        <end position="510"/>
    </location>
</feature>
<protein>
    <submittedName>
        <fullName evidence="6">Acyl-CoA synthetase (AMP-forming)/AMP-acid ligase II</fullName>
    </submittedName>
</protein>
<dbReference type="PANTHER" id="PTHR43201:SF5">
    <property type="entry name" value="MEDIUM-CHAIN ACYL-COA LIGASE ACSF2, MITOCHONDRIAL"/>
    <property type="match status" value="1"/>
</dbReference>
<keyword evidence="7" id="KW-1185">Reference proteome</keyword>
<feature type="domain" description="AMP-dependent synthetase/ligase" evidence="4">
    <location>
        <begin position="22"/>
        <end position="373"/>
    </location>
</feature>
<gene>
    <name evidence="6" type="ORF">SAMN05428998_12667</name>
</gene>
<dbReference type="Gene3D" id="3.40.50.12780">
    <property type="entry name" value="N-terminal domain of ligase-like"/>
    <property type="match status" value="1"/>
</dbReference>
<dbReference type="InterPro" id="IPR025110">
    <property type="entry name" value="AMP-bd_C"/>
</dbReference>
<dbReference type="Gene3D" id="3.30.300.30">
    <property type="match status" value="1"/>
</dbReference>
<evidence type="ECO:0000256" key="3">
    <source>
        <dbReference type="SAM" id="MobiDB-lite"/>
    </source>
</evidence>
<dbReference type="InterPro" id="IPR042099">
    <property type="entry name" value="ANL_N_sf"/>
</dbReference>
<dbReference type="AlphaFoldDB" id="A0A1Y6CJ06"/>
<feature type="region of interest" description="Disordered" evidence="3">
    <location>
        <begin position="156"/>
        <end position="198"/>
    </location>
</feature>
<evidence type="ECO:0000256" key="2">
    <source>
        <dbReference type="ARBA" id="ARBA00022598"/>
    </source>
</evidence>
<sequence length="529" mass="57057">MSETDMATRADTGMRASPWDIAATDPSRCALLIADTGESLTYGDMMRGADRIAGFFAAAGLREGDVVAFLLENRAAYVQLCWAAKLAGLYYVCMPRQVSEDDAAYILQNSGAALLVASAATAPVAGRLSARLAGTVRVLSLDGAEPGLEDFQAAVAREGGPPPADRRRGASMLYSSGTTGRPKGIRHPLTDHSPHQAPPRHRMLVEGYGFGPDTVFVNPGPFYHTAPLRFMMHVQRCGGTAIGFRRFDAETVLRAIDRHRATHGFFVPTHFVRMLALPEALRAACDTSLMRCAVHGAAPMPIEVKERMIAWWGPVIEEMYGGTESIGTTMIASADWLAHKGSVGRPSGSTEIRIEAPDGSECPPGVEGLVLMRTGKPFEYHGDPAKTAESQRPGGWATLGDIGYLDPEGYLYLTDRASSLIISGGVNVYPQEAENLLSVHPDVADAAVIGVPHPDLGEEVKALIVPRPGARPCADMAERLVAYCRDRLGPVKSPRSVDFVESLPRSDAGKIVKAELMRRYWPEGRRIPR</sequence>
<evidence type="ECO:0000259" key="5">
    <source>
        <dbReference type="Pfam" id="PF13193"/>
    </source>
</evidence>
<dbReference type="InterPro" id="IPR045851">
    <property type="entry name" value="AMP-bd_C_sf"/>
</dbReference>
<name>A0A1Y6CJ06_9PROT</name>
<organism evidence="6 7">
    <name type="scientific">Tistlia consotensis USBA 355</name>
    <dbReference type="NCBI Taxonomy" id="560819"/>
    <lineage>
        <taxon>Bacteria</taxon>
        <taxon>Pseudomonadati</taxon>
        <taxon>Pseudomonadota</taxon>
        <taxon>Alphaproteobacteria</taxon>
        <taxon>Rhodospirillales</taxon>
        <taxon>Rhodovibrionaceae</taxon>
        <taxon>Tistlia</taxon>
    </lineage>
</organism>
<proteinExistence type="inferred from homology"/>
<dbReference type="PANTHER" id="PTHR43201">
    <property type="entry name" value="ACYL-COA SYNTHETASE"/>
    <property type="match status" value="1"/>
</dbReference>
<dbReference type="PROSITE" id="PS00455">
    <property type="entry name" value="AMP_BINDING"/>
    <property type="match status" value="1"/>
</dbReference>
<reference evidence="6 7" key="1">
    <citation type="submission" date="2017-04" db="EMBL/GenBank/DDBJ databases">
        <authorList>
            <person name="Afonso C.L."/>
            <person name="Miller P.J."/>
            <person name="Scott M.A."/>
            <person name="Spackman E."/>
            <person name="Goraichik I."/>
            <person name="Dimitrov K.M."/>
            <person name="Suarez D.L."/>
            <person name="Swayne D.E."/>
        </authorList>
    </citation>
    <scope>NUCLEOTIDE SEQUENCE [LARGE SCALE GENOMIC DNA]</scope>
    <source>
        <strain evidence="6 7">USBA 355</strain>
    </source>
</reference>
<dbReference type="STRING" id="560819.SAMN05428998_12667"/>
<dbReference type="EMBL" id="FWZX01000026">
    <property type="protein sequence ID" value="SMF65998.1"/>
    <property type="molecule type" value="Genomic_DNA"/>
</dbReference>
<dbReference type="Pfam" id="PF00501">
    <property type="entry name" value="AMP-binding"/>
    <property type="match status" value="1"/>
</dbReference>
<dbReference type="Proteomes" id="UP000192917">
    <property type="component" value="Unassembled WGS sequence"/>
</dbReference>
<evidence type="ECO:0000313" key="7">
    <source>
        <dbReference type="Proteomes" id="UP000192917"/>
    </source>
</evidence>
<comment type="similarity">
    <text evidence="1">Belongs to the ATP-dependent AMP-binding enzyme family.</text>
</comment>
<dbReference type="RefSeq" id="WP_200808650.1">
    <property type="nucleotide sequence ID" value="NZ_FWZX01000026.1"/>
</dbReference>
<dbReference type="InterPro" id="IPR000873">
    <property type="entry name" value="AMP-dep_synth/lig_dom"/>
</dbReference>
<dbReference type="GO" id="GO:0031956">
    <property type="term" value="F:medium-chain fatty acid-CoA ligase activity"/>
    <property type="evidence" value="ECO:0007669"/>
    <property type="project" value="TreeGrafter"/>
</dbReference>
<evidence type="ECO:0000259" key="4">
    <source>
        <dbReference type="Pfam" id="PF00501"/>
    </source>
</evidence>
<dbReference type="InterPro" id="IPR020845">
    <property type="entry name" value="AMP-binding_CS"/>
</dbReference>
<dbReference type="Pfam" id="PF13193">
    <property type="entry name" value="AMP-binding_C"/>
    <property type="match status" value="1"/>
</dbReference>
<evidence type="ECO:0000313" key="6">
    <source>
        <dbReference type="EMBL" id="SMF65998.1"/>
    </source>
</evidence>
<dbReference type="SUPFAM" id="SSF56801">
    <property type="entry name" value="Acetyl-CoA synthetase-like"/>
    <property type="match status" value="1"/>
</dbReference>
<accession>A0A1Y6CJ06</accession>
<keyword evidence="2 6" id="KW-0436">Ligase</keyword>
<evidence type="ECO:0000256" key="1">
    <source>
        <dbReference type="ARBA" id="ARBA00006432"/>
    </source>
</evidence>